<feature type="region of interest" description="Disordered" evidence="1">
    <location>
        <begin position="192"/>
        <end position="212"/>
    </location>
</feature>
<feature type="region of interest" description="Disordered" evidence="1">
    <location>
        <begin position="621"/>
        <end position="679"/>
    </location>
</feature>
<evidence type="ECO:0000313" key="2">
    <source>
        <dbReference type="EnsemblMetazoa" id="GAUT020286-PA"/>
    </source>
</evidence>
<feature type="compositionally biased region" description="Polar residues" evidence="1">
    <location>
        <begin position="1189"/>
        <end position="1208"/>
    </location>
</feature>
<evidence type="ECO:0000256" key="1">
    <source>
        <dbReference type="SAM" id="MobiDB-lite"/>
    </source>
</evidence>
<feature type="region of interest" description="Disordered" evidence="1">
    <location>
        <begin position="922"/>
        <end position="1022"/>
    </location>
</feature>
<feature type="compositionally biased region" description="Polar residues" evidence="1">
    <location>
        <begin position="922"/>
        <end position="932"/>
    </location>
</feature>
<feature type="compositionally biased region" description="Low complexity" evidence="1">
    <location>
        <begin position="310"/>
        <end position="325"/>
    </location>
</feature>
<feature type="compositionally biased region" description="Low complexity" evidence="1">
    <location>
        <begin position="60"/>
        <end position="81"/>
    </location>
</feature>
<protein>
    <recommendedName>
        <fullName evidence="4">Protein hairless</fullName>
    </recommendedName>
</protein>
<accession>A0A1A9UYY6</accession>
<reference evidence="2" key="1">
    <citation type="submission" date="2020-05" db="UniProtKB">
        <authorList>
            <consortium name="EnsemblMetazoa"/>
        </authorList>
    </citation>
    <scope>IDENTIFICATION</scope>
    <source>
        <strain evidence="2">TTRI</strain>
    </source>
</reference>
<feature type="compositionally biased region" description="Basic and acidic residues" evidence="1">
    <location>
        <begin position="1174"/>
        <end position="1188"/>
    </location>
</feature>
<sequence>MKIVQNETGEKGKQQQVGEKRKAKTLKSKILQNVGQNDVSVPQSSSSSLHSTVMIDELKSNNSKKNASSNSNSDENSGLNSKQIDSLNITNADGNHNNNSSELIIAEAAKILLKNGLNGSNAAAAAAVATATATLLTAAANFQLPKPPSPLQSRSSAVQTANATTAAAAHAQLVAIAAAAAAVNATTKHNRLGTSCTPGHQSGSSTTPSSSKLTLNNGLLDSSITANSIHTSSSASAKHQFAKPIETLVTTSMYSLDMGVIDYTINSSPSNATVTAVISSVDTPSSSSIANLSSANLNSISAQQHHKYSIHSSHNKNNNNNNSANQQSRCDIGRLPISNTQSSSGAVNAASNSISYHHNSAQNVTIPSNQIYGGRLQFFKDGKFILELARSKDGDKSGWISVPREDNTIPSPARSSTIIPSASITGATQSLLAASPAALTGGVGFPKNECSNSLSFSDDNSSIQSSPWQRDHCWKQVTPRKNASKEMSLFYQRPAFQQLTAQALCRARKKRRKPYDPIVTMKVSIFAETAKADEVIEKDLNDKNSIEKESNGHREGDNRQLVDDDVQKGLTNNKPDNGVGANESEIDVIKEKKILDVPEAKNNDNSLSRDHNDDVEMTKVSNLGENGKGIAERMNASDCDETQKDEKKFTLNGNDEVVNKESNKTKNENENEEGELADSKKNDSINIAALTCQRVKKLKYKSRAKLMTIVQKLTDASASRLASNVLLMSKASITLPSIMSTTGSSSISNVQQNLGHKVSPPSSSATSRLVEHHQQHVSPRKRILREFEKVSLEDNVAVAGGKRSRAKNNNSLNSGSVHSFTQTTINSTSSLHNTKSIVTTSGHIENTHTSNSVTSATLTAVNSNKIPIGTPTAPTKLYSSYSIHSLLGGGSDSSSIKKNDAPTPNTINTMAYHQTSAHIQNTSTALPKSPETNCGGKSPSNILSKAKRSPPYAPSMHDAHSRSPSVSGGYTEYGRRSPWNSPDVAHNNFHKVRYTGTSSEHSSSPTQHNNPHHHSQQHHQQHYLHHNPLVAHQQTYYSPYMMSPHYVPAPPTISPTNSASTITNSHNNLVATMATTINVGVITNSRSPHHSSAFRAATPTSSSATTTITTASTMHIPAQKELSPTRSMTTSPRDTAPRTVPKKTASIRRQFASPTAATGGSSTNCSSPNADNRNNSHDETNINNERRTPVTSIQQQHLMQRNSPSATTNVAASVLHSYPYIYPPPTGGSPHNPPTTNTLMPSTPPGTSPYIPAVVGSPYYHPYISTLAAMRHPQMWMQHYQNTATVAAAPSLLPPRHPAVLSTSRLSPPYHGFQYNGVGNAAALAAAVAAAAGFGSGGGHQSAIPQSTLSQCSMFAHLGSANMDGNSLAAITNTQSSLCTIKFIKTLNKVGFQFISLLVVSTYVSGILYSQVRNHLCPIGTFDLTHVINIQYRGYAYDADSAAANGKQKLLLLLAGLRVS</sequence>
<feature type="region of interest" description="Disordered" evidence="1">
    <location>
        <begin position="1117"/>
        <end position="1208"/>
    </location>
</feature>
<keyword evidence="3" id="KW-1185">Reference proteome</keyword>
<feature type="compositionally biased region" description="Polar residues" evidence="1">
    <location>
        <begin position="1152"/>
        <end position="1173"/>
    </location>
</feature>
<feature type="compositionally biased region" description="Low complexity" evidence="1">
    <location>
        <begin position="39"/>
        <end position="53"/>
    </location>
</feature>
<feature type="compositionally biased region" description="Basic residues" evidence="1">
    <location>
        <begin position="1010"/>
        <end position="1022"/>
    </location>
</feature>
<feature type="compositionally biased region" description="Polar residues" evidence="1">
    <location>
        <begin position="1122"/>
        <end position="1133"/>
    </location>
</feature>
<dbReference type="EnsemblMetazoa" id="GAUT020286-RA">
    <property type="protein sequence ID" value="GAUT020286-PA"/>
    <property type="gene ID" value="GAUT020286"/>
</dbReference>
<feature type="compositionally biased region" description="Polar residues" evidence="1">
    <location>
        <begin position="192"/>
        <end position="201"/>
    </location>
</feature>
<organism evidence="2 3">
    <name type="scientific">Glossina austeni</name>
    <name type="common">Savannah tsetse fly</name>
    <dbReference type="NCBI Taxonomy" id="7395"/>
    <lineage>
        <taxon>Eukaryota</taxon>
        <taxon>Metazoa</taxon>
        <taxon>Ecdysozoa</taxon>
        <taxon>Arthropoda</taxon>
        <taxon>Hexapoda</taxon>
        <taxon>Insecta</taxon>
        <taxon>Pterygota</taxon>
        <taxon>Neoptera</taxon>
        <taxon>Endopterygota</taxon>
        <taxon>Diptera</taxon>
        <taxon>Brachycera</taxon>
        <taxon>Muscomorpha</taxon>
        <taxon>Hippoboscoidea</taxon>
        <taxon>Glossinidae</taxon>
        <taxon>Glossina</taxon>
    </lineage>
</organism>
<feature type="region of interest" description="Disordered" evidence="1">
    <location>
        <begin position="541"/>
        <end position="585"/>
    </location>
</feature>
<feature type="region of interest" description="Disordered" evidence="1">
    <location>
        <begin position="303"/>
        <end position="328"/>
    </location>
</feature>
<proteinExistence type="predicted"/>
<feature type="compositionally biased region" description="Basic and acidic residues" evidence="1">
    <location>
        <begin position="657"/>
        <end position="669"/>
    </location>
</feature>
<dbReference type="VEuPathDB" id="VectorBase:GAUT020286"/>
<name>A0A1A9UYY6_GLOAU</name>
<dbReference type="STRING" id="7395.A0A1A9UYY6"/>
<feature type="compositionally biased region" description="Basic and acidic residues" evidence="1">
    <location>
        <begin position="541"/>
        <end position="567"/>
    </location>
</feature>
<feature type="compositionally biased region" description="Low complexity" evidence="1">
    <location>
        <begin position="202"/>
        <end position="211"/>
    </location>
</feature>
<evidence type="ECO:0000313" key="3">
    <source>
        <dbReference type="Proteomes" id="UP000078200"/>
    </source>
</evidence>
<feature type="region of interest" description="Disordered" evidence="1">
    <location>
        <begin position="1"/>
        <end position="81"/>
    </location>
</feature>
<dbReference type="Proteomes" id="UP000078200">
    <property type="component" value="Unassembled WGS sequence"/>
</dbReference>
<evidence type="ECO:0008006" key="4">
    <source>
        <dbReference type="Google" id="ProtNLM"/>
    </source>
</evidence>